<keyword evidence="2" id="KW-0732">Signal</keyword>
<name>A0A8S1DB56_9INSE</name>
<evidence type="ECO:0000256" key="2">
    <source>
        <dbReference type="SAM" id="SignalP"/>
    </source>
</evidence>
<keyword evidence="4" id="KW-1185">Reference proteome</keyword>
<gene>
    <name evidence="3" type="ORF">CLODIP_2_CD04211</name>
</gene>
<dbReference type="Proteomes" id="UP000494165">
    <property type="component" value="Unassembled WGS sequence"/>
</dbReference>
<feature type="chain" id="PRO_5035810793" evidence="2">
    <location>
        <begin position="22"/>
        <end position="194"/>
    </location>
</feature>
<proteinExistence type="predicted"/>
<reference evidence="3 4" key="1">
    <citation type="submission" date="2020-04" db="EMBL/GenBank/DDBJ databases">
        <authorList>
            <person name="Alioto T."/>
            <person name="Alioto T."/>
            <person name="Gomez Garrido J."/>
        </authorList>
    </citation>
    <scope>NUCLEOTIDE SEQUENCE [LARGE SCALE GENOMIC DNA]</scope>
</reference>
<organism evidence="3 4">
    <name type="scientific">Cloeon dipterum</name>
    <dbReference type="NCBI Taxonomy" id="197152"/>
    <lineage>
        <taxon>Eukaryota</taxon>
        <taxon>Metazoa</taxon>
        <taxon>Ecdysozoa</taxon>
        <taxon>Arthropoda</taxon>
        <taxon>Hexapoda</taxon>
        <taxon>Insecta</taxon>
        <taxon>Pterygota</taxon>
        <taxon>Palaeoptera</taxon>
        <taxon>Ephemeroptera</taxon>
        <taxon>Pisciforma</taxon>
        <taxon>Baetidae</taxon>
        <taxon>Cloeon</taxon>
    </lineage>
</organism>
<feature type="region of interest" description="Disordered" evidence="1">
    <location>
        <begin position="129"/>
        <end position="194"/>
    </location>
</feature>
<evidence type="ECO:0000256" key="1">
    <source>
        <dbReference type="SAM" id="MobiDB-lite"/>
    </source>
</evidence>
<feature type="compositionally biased region" description="Basic and acidic residues" evidence="1">
    <location>
        <begin position="152"/>
        <end position="163"/>
    </location>
</feature>
<feature type="region of interest" description="Disordered" evidence="1">
    <location>
        <begin position="84"/>
        <end position="107"/>
    </location>
</feature>
<feature type="region of interest" description="Disordered" evidence="1">
    <location>
        <begin position="20"/>
        <end position="65"/>
    </location>
</feature>
<evidence type="ECO:0000313" key="3">
    <source>
        <dbReference type="EMBL" id="CAB3379668.1"/>
    </source>
</evidence>
<feature type="compositionally biased region" description="Pro residues" evidence="1">
    <location>
        <begin position="135"/>
        <end position="151"/>
    </location>
</feature>
<feature type="signal peptide" evidence="2">
    <location>
        <begin position="1"/>
        <end position="21"/>
    </location>
</feature>
<protein>
    <submittedName>
        <fullName evidence="3">Uncharacterized protein</fullName>
    </submittedName>
</protein>
<dbReference type="AlphaFoldDB" id="A0A8S1DB56"/>
<dbReference type="EMBL" id="CADEPI010000191">
    <property type="protein sequence ID" value="CAB3379668.1"/>
    <property type="molecule type" value="Genomic_DNA"/>
</dbReference>
<evidence type="ECO:0000313" key="4">
    <source>
        <dbReference type="Proteomes" id="UP000494165"/>
    </source>
</evidence>
<comment type="caution">
    <text evidence="3">The sequence shown here is derived from an EMBL/GenBank/DDBJ whole genome shotgun (WGS) entry which is preliminary data.</text>
</comment>
<accession>A0A8S1DB56</accession>
<feature type="compositionally biased region" description="Low complexity" evidence="1">
    <location>
        <begin position="51"/>
        <end position="62"/>
    </location>
</feature>
<sequence length="194" mass="21713">MVTTWMFLVVVLLAFSLNASGQTDPTKKEDDSTSPLLEILGHAPAKDSSESVDGSSSSSSSSESDEGVFKINYNVYKSIVHQHGFDRKPTTESPGETTTDSDDERFDEHDEIDEDAIKVFKQMLKNKRSLESYHPLPPPTRLYAPRPPPEQPPRDQDNLFNEHDEIDEDVVKGLKKMLKKKGSLESYPPRPPPG</sequence>